<dbReference type="AlphaFoldDB" id="A0A919YHJ9"/>
<keyword evidence="5" id="KW-1185">Reference proteome</keyword>
<dbReference type="PANTHER" id="PTHR24125:SF5">
    <property type="entry name" value="ANKYRIN REPEAT PROTEIN"/>
    <property type="match status" value="1"/>
</dbReference>
<dbReference type="SUPFAM" id="SSF55383">
    <property type="entry name" value="Copper amine oxidase, domain N"/>
    <property type="match status" value="1"/>
</dbReference>
<dbReference type="PROSITE" id="PS50088">
    <property type="entry name" value="ANK_REPEAT"/>
    <property type="match status" value="2"/>
</dbReference>
<dbReference type="PROSITE" id="PS50297">
    <property type="entry name" value="ANK_REP_REGION"/>
    <property type="match status" value="1"/>
</dbReference>
<evidence type="ECO:0000259" key="3">
    <source>
        <dbReference type="Pfam" id="PF07833"/>
    </source>
</evidence>
<evidence type="ECO:0000313" key="4">
    <source>
        <dbReference type="EMBL" id="GIP14492.1"/>
    </source>
</evidence>
<protein>
    <recommendedName>
        <fullName evidence="3">Copper amine oxidase-like N-terminal domain-containing protein</fullName>
    </recommendedName>
</protein>
<name>A0A919YHJ9_9BACL</name>
<comment type="caution">
    <text evidence="4">The sequence shown here is derived from an EMBL/GenBank/DDBJ whole genome shotgun (WGS) entry which is preliminary data.</text>
</comment>
<feature type="transmembrane region" description="Helical" evidence="2">
    <location>
        <begin position="7"/>
        <end position="27"/>
    </location>
</feature>
<feature type="domain" description="Copper amine oxidase-like N-terminal" evidence="3">
    <location>
        <begin position="43"/>
        <end position="148"/>
    </location>
</feature>
<reference evidence="4" key="1">
    <citation type="submission" date="2021-03" db="EMBL/GenBank/DDBJ databases">
        <title>Antimicrobial resistance genes in bacteria isolated from Japanese honey, and their potential for conferring macrolide and lincosamide resistance in the American foulbrood pathogen Paenibacillus larvae.</title>
        <authorList>
            <person name="Okamoto M."/>
            <person name="Kumagai M."/>
            <person name="Kanamori H."/>
            <person name="Takamatsu D."/>
        </authorList>
    </citation>
    <scope>NUCLEOTIDE SEQUENCE</scope>
    <source>
        <strain evidence="4">J40TS1</strain>
    </source>
</reference>
<dbReference type="InterPro" id="IPR002110">
    <property type="entry name" value="Ankyrin_rpt"/>
</dbReference>
<dbReference type="Gene3D" id="3.30.457.10">
    <property type="entry name" value="Copper amine oxidase-like, N-terminal domain"/>
    <property type="match status" value="1"/>
</dbReference>
<sequence length="441" mass="49519">MNKKSKFVYNLKVFLVLAMMLSIWGWYGHSNVDAADKAITAAIDDKKIAFSTPPYQKAGTTLVPFRAIFEALDLKVGWNAEKQQVTGTSDTLNVTLTINSKNAYVNGEKVVLAQAPVVVNGATMVPLRFVAEASGGLVYWDGKKQHIDIVFNEALKVFKAAYYNDSAALKHWLENGYTVDEMYNGSTPLLYAAMGNAWDTVNLLLKQEANPDVKSPTNWTPLLWAAYHQNDDMIKRLLEYGATEKFVTDSSTNDLKLAQTRLANYLNNGSSKLDNKKTYNDSYFVVPFGSSRATVKSKISTTLVEDKPELITYNKAFINGDIGLQFYEFKNGKLASVLHRADYELNDATSAMEEFLSQMERIEKVYGVEMKYQEAYTSSSIKSLYEAAYSNDLTDRYAHAIRQGDLQLQSAYYGEDHKLGITLGFDKKYSTYMLAVLYLPN</sequence>
<gene>
    <name evidence="4" type="ORF">J40TS1_01340</name>
</gene>
<feature type="repeat" description="ANK" evidence="1">
    <location>
        <begin position="184"/>
        <end position="216"/>
    </location>
</feature>
<dbReference type="Pfam" id="PF12796">
    <property type="entry name" value="Ank_2"/>
    <property type="match status" value="1"/>
</dbReference>
<keyword evidence="2" id="KW-0812">Transmembrane</keyword>
<dbReference type="InterPro" id="IPR036582">
    <property type="entry name" value="Mao_N_sf"/>
</dbReference>
<evidence type="ECO:0000256" key="1">
    <source>
        <dbReference type="PROSITE-ProRule" id="PRU00023"/>
    </source>
</evidence>
<accession>A0A919YHJ9</accession>
<dbReference type="SUPFAM" id="SSF48403">
    <property type="entry name" value="Ankyrin repeat"/>
    <property type="match status" value="1"/>
</dbReference>
<keyword evidence="1" id="KW-0040">ANK repeat</keyword>
<proteinExistence type="predicted"/>
<dbReference type="Pfam" id="PF07833">
    <property type="entry name" value="Cu_amine_oxidN1"/>
    <property type="match status" value="1"/>
</dbReference>
<dbReference type="Proteomes" id="UP000683139">
    <property type="component" value="Unassembled WGS sequence"/>
</dbReference>
<organism evidence="4 5">
    <name type="scientific">Paenibacillus montaniterrae</name>
    <dbReference type="NCBI Taxonomy" id="429341"/>
    <lineage>
        <taxon>Bacteria</taxon>
        <taxon>Bacillati</taxon>
        <taxon>Bacillota</taxon>
        <taxon>Bacilli</taxon>
        <taxon>Bacillales</taxon>
        <taxon>Paenibacillaceae</taxon>
        <taxon>Paenibacillus</taxon>
    </lineage>
</organism>
<dbReference type="InterPro" id="IPR052457">
    <property type="entry name" value="Ankyrin-DD_containing_protein"/>
</dbReference>
<evidence type="ECO:0000313" key="5">
    <source>
        <dbReference type="Proteomes" id="UP000683139"/>
    </source>
</evidence>
<dbReference type="EMBL" id="BOSE01000001">
    <property type="protein sequence ID" value="GIP14492.1"/>
    <property type="molecule type" value="Genomic_DNA"/>
</dbReference>
<dbReference type="PANTHER" id="PTHR24125">
    <property type="entry name" value="ANKYRIN REPEAT AND DEATH DOMAIN-CONTAINING PROTEIN"/>
    <property type="match status" value="1"/>
</dbReference>
<dbReference type="Gene3D" id="1.25.40.20">
    <property type="entry name" value="Ankyrin repeat-containing domain"/>
    <property type="match status" value="1"/>
</dbReference>
<evidence type="ECO:0000256" key="2">
    <source>
        <dbReference type="SAM" id="Phobius"/>
    </source>
</evidence>
<feature type="repeat" description="ANK" evidence="1">
    <location>
        <begin position="217"/>
        <end position="249"/>
    </location>
</feature>
<keyword evidence="2" id="KW-0472">Membrane</keyword>
<dbReference type="InterPro" id="IPR012854">
    <property type="entry name" value="Cu_amine_oxidase-like_N"/>
</dbReference>
<dbReference type="SMART" id="SM00248">
    <property type="entry name" value="ANK"/>
    <property type="match status" value="2"/>
</dbReference>
<dbReference type="InterPro" id="IPR036770">
    <property type="entry name" value="Ankyrin_rpt-contain_sf"/>
</dbReference>
<keyword evidence="2" id="KW-1133">Transmembrane helix</keyword>